<keyword evidence="4" id="KW-1185">Reference proteome</keyword>
<name>A0A2X4UFQ0_9NOCA</name>
<dbReference type="GO" id="GO:0004177">
    <property type="term" value="F:aminopeptidase activity"/>
    <property type="evidence" value="ECO:0007669"/>
    <property type="project" value="UniProtKB-KW"/>
</dbReference>
<dbReference type="InterPro" id="IPR005674">
    <property type="entry name" value="CocE/Ser_esterase"/>
</dbReference>
<sequence>MVSCRRTLTQDPTPLRHHNVVRYPLPDDIVVERDLPIRTGDGTILRADVYRPHHAADEQLPALVAVTPYGKSAGIDDYPVDFAALAASGTFVGDLGLSEATSFEAPDPAYWVPRGYAVVVADMRGCFASDGRPRLLLSRAAVDAAAVIEWAAEQAWCTGKVGLAGASYLATLQWYTAALRPPHLAAIAPWEGITDPCRDTLTHGGIPETRYSEFWYRAMNSGARPASTSLRRITPWLLRRFPDRFRHVAPPPPDLEDVTVPALVGVSWSDQGPRNRGSVEGYTRLGSSDKWLYTHGRKMWQTYYSAEVLEVQRRFFDRFLKDEDNGFDAVPRVRLETRHDLRTYSERFEQDWPVPGTRYVPLYLDHGTCSLEDTLPGEPQSRRTFPVAGDELVFTTTFTEDTEVTGHAALRLWVQAKDANDMDLFVGLKKLDSRGHDVWFEGHGGYEEGFVAHGWIRVSHRALDPEASTAYRPVLDLTKYWPLLPGQLVPVDIEIMPHSTFFEAGSTLALVVSGHDLDGNPAVGHDRTVNRGFHIVHAGGDFDSHLLLPVVPARPPAPLAVDVAENSSEQSGQARGFPHQAAPFVPLDEVPIAWSALAHRQRAGL</sequence>
<dbReference type="AlphaFoldDB" id="A0A2X4UFQ0"/>
<gene>
    <name evidence="3" type="primary">cocE_2</name>
    <name evidence="3" type="ORF">NCTC10994_02008</name>
</gene>
<dbReference type="Proteomes" id="UP000249091">
    <property type="component" value="Chromosome 1"/>
</dbReference>
<dbReference type="STRING" id="1219011.GCA_001895045_03101"/>
<dbReference type="Pfam" id="PF02129">
    <property type="entry name" value="Peptidase_S15"/>
    <property type="match status" value="1"/>
</dbReference>
<evidence type="ECO:0000256" key="1">
    <source>
        <dbReference type="ARBA" id="ARBA00022801"/>
    </source>
</evidence>
<evidence type="ECO:0000313" key="4">
    <source>
        <dbReference type="Proteomes" id="UP000249091"/>
    </source>
</evidence>
<dbReference type="Gene3D" id="1.10.3020.20">
    <property type="match status" value="1"/>
</dbReference>
<dbReference type="PANTHER" id="PTHR43056:SF10">
    <property type="entry name" value="COCE_NOND FAMILY, PUTATIVE (AFU_ORTHOLOGUE AFUA_7G00600)-RELATED"/>
    <property type="match status" value="1"/>
</dbReference>
<proteinExistence type="predicted"/>
<keyword evidence="3" id="KW-0031">Aminopeptidase</keyword>
<dbReference type="KEGG" id="rcr:NCTC10994_02008"/>
<keyword evidence="1 3" id="KW-0378">Hydrolase</keyword>
<dbReference type="EMBL" id="LS483468">
    <property type="protein sequence ID" value="SQI31740.1"/>
    <property type="molecule type" value="Genomic_DNA"/>
</dbReference>
<dbReference type="SMART" id="SM00939">
    <property type="entry name" value="PepX_C"/>
    <property type="match status" value="1"/>
</dbReference>
<feature type="domain" description="Xaa-Pro dipeptidyl-peptidase C-terminal" evidence="2">
    <location>
        <begin position="313"/>
        <end position="547"/>
    </location>
</feature>
<dbReference type="Gene3D" id="2.60.120.260">
    <property type="entry name" value="Galactose-binding domain-like"/>
    <property type="match status" value="1"/>
</dbReference>
<dbReference type="GO" id="GO:0008239">
    <property type="term" value="F:dipeptidyl-peptidase activity"/>
    <property type="evidence" value="ECO:0007669"/>
    <property type="project" value="InterPro"/>
</dbReference>
<evidence type="ECO:0000313" key="3">
    <source>
        <dbReference type="EMBL" id="SQI31740.1"/>
    </source>
</evidence>
<dbReference type="InterPro" id="IPR013736">
    <property type="entry name" value="Xaa-Pro_dipept_C"/>
</dbReference>
<dbReference type="NCBIfam" id="TIGR00976">
    <property type="entry name" value="CocE_NonD"/>
    <property type="match status" value="2"/>
</dbReference>
<organism evidence="3 4">
    <name type="scientific">Rhodococcus coprophilus</name>
    <dbReference type="NCBI Taxonomy" id="38310"/>
    <lineage>
        <taxon>Bacteria</taxon>
        <taxon>Bacillati</taxon>
        <taxon>Actinomycetota</taxon>
        <taxon>Actinomycetes</taxon>
        <taxon>Mycobacteriales</taxon>
        <taxon>Nocardiaceae</taxon>
        <taxon>Rhodococcus</taxon>
    </lineage>
</organism>
<evidence type="ECO:0000259" key="2">
    <source>
        <dbReference type="SMART" id="SM00939"/>
    </source>
</evidence>
<dbReference type="PANTHER" id="PTHR43056">
    <property type="entry name" value="PEPTIDASE S9 PROLYL OLIGOPEPTIDASE"/>
    <property type="match status" value="1"/>
</dbReference>
<protein>
    <submittedName>
        <fullName evidence="3">Dipeptidyl aminopeptidase</fullName>
        <ecNumber evidence="3">3.1.1.84</ecNumber>
    </submittedName>
</protein>
<dbReference type="InterPro" id="IPR050585">
    <property type="entry name" value="Xaa-Pro_dipeptidyl-ppase/CocE"/>
</dbReference>
<keyword evidence="3" id="KW-0645">Protease</keyword>
<dbReference type="Pfam" id="PF08530">
    <property type="entry name" value="PepX_C"/>
    <property type="match status" value="1"/>
</dbReference>
<dbReference type="Gene3D" id="3.40.50.1820">
    <property type="entry name" value="alpha/beta hydrolase"/>
    <property type="match status" value="1"/>
</dbReference>
<dbReference type="InterPro" id="IPR008979">
    <property type="entry name" value="Galactose-bd-like_sf"/>
</dbReference>
<reference evidence="3 4" key="1">
    <citation type="submission" date="2018-06" db="EMBL/GenBank/DDBJ databases">
        <authorList>
            <consortium name="Pathogen Informatics"/>
            <person name="Doyle S."/>
        </authorList>
    </citation>
    <scope>NUCLEOTIDE SEQUENCE [LARGE SCALE GENOMIC DNA]</scope>
    <source>
        <strain evidence="3 4">NCTC10994</strain>
    </source>
</reference>
<dbReference type="SUPFAM" id="SSF49785">
    <property type="entry name" value="Galactose-binding domain-like"/>
    <property type="match status" value="1"/>
</dbReference>
<dbReference type="InterPro" id="IPR000383">
    <property type="entry name" value="Xaa-Pro-like_dom"/>
</dbReference>
<dbReference type="InterPro" id="IPR029058">
    <property type="entry name" value="AB_hydrolase_fold"/>
</dbReference>
<dbReference type="EC" id="3.1.1.84" evidence="3"/>
<dbReference type="SUPFAM" id="SSF53474">
    <property type="entry name" value="alpha/beta-Hydrolases"/>
    <property type="match status" value="1"/>
</dbReference>
<accession>A0A2X4UFQ0</accession>